<keyword evidence="9" id="KW-1185">Reference proteome</keyword>
<proteinExistence type="inferred from homology"/>
<gene>
    <name evidence="8" type="ordered locus">Tmar_0160</name>
</gene>
<reference evidence="9" key="2">
    <citation type="journal article" date="2010" name="Stand. Genomic Sci.">
        <title>Complete genome sequence of Thermaerobacter marianensis type strain (7p75aT).</title>
        <authorList>
            <person name="Han C."/>
            <person name="Gu W."/>
            <person name="Zhang X."/>
            <person name="Lapidus A."/>
            <person name="Nolan M."/>
            <person name="Copeland A."/>
            <person name="Lucas S."/>
            <person name="Glavina Del Rio T."/>
            <person name="Tice H."/>
            <person name="Cheng J."/>
            <person name="Tapia R."/>
            <person name="Goodwin L."/>
            <person name="Pitluck S."/>
            <person name="Pagani I."/>
            <person name="Ivanova N."/>
            <person name="Mavromatis K."/>
            <person name="Mikhailova N."/>
            <person name="Pati A."/>
            <person name="Chen A."/>
            <person name="Palaniappan K."/>
            <person name="Land M."/>
            <person name="Hauser L."/>
            <person name="Chang Y."/>
            <person name="Jeffries C."/>
            <person name="Schneider S."/>
            <person name="Rohde M."/>
            <person name="Goker M."/>
            <person name="Pukall R."/>
            <person name="Woyke T."/>
            <person name="Bristow J."/>
            <person name="Eisen J."/>
            <person name="Markowitz V."/>
            <person name="Hugenholtz P."/>
            <person name="Kyrpides N."/>
            <person name="Klenk H."/>
            <person name="Detter J."/>
        </authorList>
    </citation>
    <scope>NUCLEOTIDE SEQUENCE [LARGE SCALE GENOMIC DNA]</scope>
    <source>
        <strain evidence="9">ATCC 700841 / DSM 12885 / JCM 10246 / 7p75a</strain>
    </source>
</reference>
<keyword evidence="1 5" id="KW-0413">Isomerase</keyword>
<dbReference type="PANTHER" id="PTHR43174:SF2">
    <property type="entry name" value="UDP-N-ACETYLGLUCOSAMINE 2-EPIMERASE"/>
    <property type="match status" value="1"/>
</dbReference>
<dbReference type="STRING" id="644966.Tmar_0160"/>
<dbReference type="SUPFAM" id="SSF53756">
    <property type="entry name" value="UDP-Glycosyltransferase/glycogen phosphorylase"/>
    <property type="match status" value="1"/>
</dbReference>
<feature type="compositionally biased region" description="Gly residues" evidence="6">
    <location>
        <begin position="26"/>
        <end position="37"/>
    </location>
</feature>
<dbReference type="EMBL" id="CP002344">
    <property type="protein sequence ID" value="ADU50285.1"/>
    <property type="molecule type" value="Genomic_DNA"/>
</dbReference>
<dbReference type="NCBIfam" id="TIGR00236">
    <property type="entry name" value="wecB"/>
    <property type="match status" value="1"/>
</dbReference>
<sequence>MDPIHRSSEVPASLAGPGAAGRRDGVGGGEGRGGGGRAALRARLAGTRRQGEPLVVLTIFGTRPEATKMAPVILELARRPGVRVQVAVTAQHRQLLDQVLDLFAIRPDFDLDIMQPRQSLTDITTRALRGLEDVLGQTRPHLVLVHGDTTTTLAGALAAFYQQVAIGHVEAGLRTYDKYQPFPEEINRRLTDALCDLHFAPTPTARDNLLREGIDPAGIFVTGNTAIDALLAVVKPDYRFRRDELARFPAPGRRLVLCEAHRRENWGKPLEAVARALRRLVERNPDVELVYSVHPNPVVAETVRRHLEGLERVALLDPPEYADWANLMARATLLLTDSGGLQEEAPALGIPVLLLRDKTERPEAVAAGTVLQVGPHEEPIVREAERLLHDPEAYRQVAQARNPFGDGQAARRTADAIEYAFGLREEPPEPWDPGA</sequence>
<evidence type="ECO:0000256" key="3">
    <source>
        <dbReference type="ARBA" id="ARBA00038858"/>
    </source>
</evidence>
<evidence type="ECO:0000256" key="4">
    <source>
        <dbReference type="ARBA" id="ARBA00079400"/>
    </source>
</evidence>
<evidence type="ECO:0000256" key="6">
    <source>
        <dbReference type="SAM" id="MobiDB-lite"/>
    </source>
</evidence>
<protein>
    <recommendedName>
        <fullName evidence="3">UDP-N-acetylglucosamine 2-epimerase (non-hydrolyzing)</fullName>
        <ecNumber evidence="3">5.1.3.14</ecNumber>
    </recommendedName>
    <alternativeName>
        <fullName evidence="4">UDP-GlcNAc-2-epimerase</fullName>
    </alternativeName>
</protein>
<dbReference type="KEGG" id="tmr:Tmar_0160"/>
<dbReference type="Proteomes" id="UP000008915">
    <property type="component" value="Chromosome"/>
</dbReference>
<dbReference type="FunFam" id="3.40.50.2000:FF:000043">
    <property type="entry name" value="UDP-N-acetylglucosamine 2-epimerase"/>
    <property type="match status" value="1"/>
</dbReference>
<dbReference type="HOGENOM" id="CLU_041674_1_0_9"/>
<evidence type="ECO:0000313" key="9">
    <source>
        <dbReference type="Proteomes" id="UP000008915"/>
    </source>
</evidence>
<evidence type="ECO:0000259" key="7">
    <source>
        <dbReference type="Pfam" id="PF02350"/>
    </source>
</evidence>
<dbReference type="GO" id="GO:0008761">
    <property type="term" value="F:UDP-N-acetylglucosamine 2-epimerase activity"/>
    <property type="evidence" value="ECO:0007669"/>
    <property type="project" value="UniProtKB-EC"/>
</dbReference>
<feature type="region of interest" description="Disordered" evidence="6">
    <location>
        <begin position="1"/>
        <end position="38"/>
    </location>
</feature>
<organism evidence="8 9">
    <name type="scientific">Thermaerobacter marianensis (strain ATCC 700841 / DSM 12885 / JCM 10246 / 7p75a)</name>
    <dbReference type="NCBI Taxonomy" id="644966"/>
    <lineage>
        <taxon>Bacteria</taxon>
        <taxon>Bacillati</taxon>
        <taxon>Bacillota</taxon>
        <taxon>Clostridia</taxon>
        <taxon>Eubacteriales</taxon>
        <taxon>Clostridiales Family XVII. Incertae Sedis</taxon>
        <taxon>Thermaerobacter</taxon>
    </lineage>
</organism>
<dbReference type="InterPro" id="IPR029767">
    <property type="entry name" value="WecB-like"/>
</dbReference>
<reference evidence="8 9" key="1">
    <citation type="journal article" date="2010" name="Stand. Genomic Sci.">
        <title>Complete genome sequence of Thermaerobacter marianensis type strain (7p75a).</title>
        <authorList>
            <person name="Han C."/>
            <person name="Gu W."/>
            <person name="Zhang X."/>
            <person name="Lapidus A."/>
            <person name="Nolan M."/>
            <person name="Copeland A."/>
            <person name="Lucas S."/>
            <person name="Del Rio T.G."/>
            <person name="Tice H."/>
            <person name="Cheng J.F."/>
            <person name="Tapia R."/>
            <person name="Goodwin L."/>
            <person name="Pitluck S."/>
            <person name="Pagani I."/>
            <person name="Ivanova N."/>
            <person name="Mavromatis K."/>
            <person name="Mikhailova N."/>
            <person name="Pati A."/>
            <person name="Chen A."/>
            <person name="Palaniappan K."/>
            <person name="Land M."/>
            <person name="Hauser L."/>
            <person name="Chang Y.J."/>
            <person name="Jeffries C.D."/>
            <person name="Schneider S."/>
            <person name="Rohde M."/>
            <person name="Goker M."/>
            <person name="Pukall R."/>
            <person name="Woyke T."/>
            <person name="Bristow J."/>
            <person name="Eisen J.A."/>
            <person name="Markowitz V."/>
            <person name="Hugenholtz P."/>
            <person name="Kyrpides N.C."/>
            <person name="Klenk H.P."/>
            <person name="Detter J.C."/>
        </authorList>
    </citation>
    <scope>NUCLEOTIDE SEQUENCE [LARGE SCALE GENOMIC DNA]</scope>
    <source>
        <strain evidence="9">ATCC 700841 / DSM 12885 / JCM 10246 / 7p75a</strain>
    </source>
</reference>
<dbReference type="Pfam" id="PF02350">
    <property type="entry name" value="Epimerase_2"/>
    <property type="match status" value="1"/>
</dbReference>
<accession>E6SLL8</accession>
<dbReference type="AlphaFoldDB" id="E6SLL8"/>
<evidence type="ECO:0000256" key="5">
    <source>
        <dbReference type="RuleBase" id="RU003513"/>
    </source>
</evidence>
<dbReference type="EC" id="5.1.3.14" evidence="3"/>
<evidence type="ECO:0000256" key="2">
    <source>
        <dbReference type="ARBA" id="ARBA00038209"/>
    </source>
</evidence>
<dbReference type="InterPro" id="IPR003331">
    <property type="entry name" value="UDP_GlcNAc_Epimerase_2_dom"/>
</dbReference>
<dbReference type="PANTHER" id="PTHR43174">
    <property type="entry name" value="UDP-N-ACETYLGLUCOSAMINE 2-EPIMERASE"/>
    <property type="match status" value="1"/>
</dbReference>
<comment type="similarity">
    <text evidence="2 5">Belongs to the UDP-N-acetylglucosamine 2-epimerase family.</text>
</comment>
<feature type="domain" description="UDP-N-acetylglucosamine 2-epimerase" evidence="7">
    <location>
        <begin position="75"/>
        <end position="418"/>
    </location>
</feature>
<dbReference type="eggNOG" id="COG0381">
    <property type="taxonomic scope" value="Bacteria"/>
</dbReference>
<dbReference type="Gene3D" id="3.40.50.2000">
    <property type="entry name" value="Glycogen Phosphorylase B"/>
    <property type="match status" value="2"/>
</dbReference>
<dbReference type="OrthoDB" id="9803238at2"/>
<evidence type="ECO:0000256" key="1">
    <source>
        <dbReference type="ARBA" id="ARBA00023235"/>
    </source>
</evidence>
<evidence type="ECO:0000313" key="8">
    <source>
        <dbReference type="EMBL" id="ADU50285.1"/>
    </source>
</evidence>
<dbReference type="CDD" id="cd03786">
    <property type="entry name" value="GTB_UDP-GlcNAc_2-Epimerase"/>
    <property type="match status" value="1"/>
</dbReference>
<name>E6SLL8_THEM7</name>